<keyword evidence="2" id="KW-1185">Reference proteome</keyword>
<reference evidence="1 2" key="1">
    <citation type="submission" date="2023-07" db="EMBL/GenBank/DDBJ databases">
        <title>Sequencing the genomes of 1000 actinobacteria strains.</title>
        <authorList>
            <person name="Klenk H.-P."/>
        </authorList>
    </citation>
    <scope>NUCLEOTIDE SEQUENCE [LARGE SCALE GENOMIC DNA]</scope>
    <source>
        <strain evidence="1 2">DSM 17163</strain>
    </source>
</reference>
<dbReference type="EMBL" id="JAUSQX010000001">
    <property type="protein sequence ID" value="MDP9805550.1"/>
    <property type="molecule type" value="Genomic_DNA"/>
</dbReference>
<name>A0ABT9NDT2_9ACTO</name>
<accession>A0ABT9NDT2</accession>
<sequence>MRNFGFTKAATIKRARLIAETLEVGRFMTQSFRSDVPA</sequence>
<organism evidence="1 2">
    <name type="scientific">Trueperella bonasi</name>
    <dbReference type="NCBI Taxonomy" id="312286"/>
    <lineage>
        <taxon>Bacteria</taxon>
        <taxon>Bacillati</taxon>
        <taxon>Actinomycetota</taxon>
        <taxon>Actinomycetes</taxon>
        <taxon>Actinomycetales</taxon>
        <taxon>Actinomycetaceae</taxon>
        <taxon>Trueperella</taxon>
    </lineage>
</organism>
<protein>
    <submittedName>
        <fullName evidence="1">Uncharacterized protein</fullName>
    </submittedName>
</protein>
<evidence type="ECO:0000313" key="2">
    <source>
        <dbReference type="Proteomes" id="UP001243212"/>
    </source>
</evidence>
<comment type="caution">
    <text evidence="1">The sequence shown here is derived from an EMBL/GenBank/DDBJ whole genome shotgun (WGS) entry which is preliminary data.</text>
</comment>
<proteinExistence type="predicted"/>
<dbReference type="Proteomes" id="UP001243212">
    <property type="component" value="Unassembled WGS sequence"/>
</dbReference>
<evidence type="ECO:0000313" key="1">
    <source>
        <dbReference type="EMBL" id="MDP9805550.1"/>
    </source>
</evidence>
<gene>
    <name evidence="1" type="ORF">J2S70_000132</name>
</gene>